<reference evidence="5" key="1">
    <citation type="submission" date="2021-01" db="EMBL/GenBank/DDBJ databases">
        <authorList>
            <person name="Corre E."/>
            <person name="Pelletier E."/>
            <person name="Niang G."/>
            <person name="Scheremetjew M."/>
            <person name="Finn R."/>
            <person name="Kale V."/>
            <person name="Holt S."/>
            <person name="Cochrane G."/>
            <person name="Meng A."/>
            <person name="Brown T."/>
            <person name="Cohen L."/>
        </authorList>
    </citation>
    <scope>NUCLEOTIDE SEQUENCE</scope>
    <source>
        <strain evidence="5">CCMP 2712</strain>
    </source>
</reference>
<dbReference type="PANTHER" id="PTHR24171">
    <property type="entry name" value="ANKYRIN REPEAT DOMAIN-CONTAINING PROTEIN 39-RELATED"/>
    <property type="match status" value="1"/>
</dbReference>
<evidence type="ECO:0000256" key="3">
    <source>
        <dbReference type="PROSITE-ProRule" id="PRU00023"/>
    </source>
</evidence>
<gene>
    <name evidence="5" type="ORF">GTHE00462_LOCUS18219</name>
</gene>
<dbReference type="PROSITE" id="PS50297">
    <property type="entry name" value="ANK_REP_REGION"/>
    <property type="match status" value="1"/>
</dbReference>
<keyword evidence="1" id="KW-0677">Repeat</keyword>
<dbReference type="Pfam" id="PF12796">
    <property type="entry name" value="Ank_2"/>
    <property type="match status" value="2"/>
</dbReference>
<dbReference type="Gene3D" id="1.25.40.20">
    <property type="entry name" value="Ankyrin repeat-containing domain"/>
    <property type="match status" value="3"/>
</dbReference>
<dbReference type="SUPFAM" id="SSF48403">
    <property type="entry name" value="Ankyrin repeat"/>
    <property type="match status" value="2"/>
</dbReference>
<evidence type="ECO:0000256" key="1">
    <source>
        <dbReference type="ARBA" id="ARBA00022737"/>
    </source>
</evidence>
<organism evidence="5">
    <name type="scientific">Guillardia theta</name>
    <name type="common">Cryptophyte</name>
    <name type="synonym">Cryptomonas phi</name>
    <dbReference type="NCBI Taxonomy" id="55529"/>
    <lineage>
        <taxon>Eukaryota</taxon>
        <taxon>Cryptophyceae</taxon>
        <taxon>Pyrenomonadales</taxon>
        <taxon>Geminigeraceae</taxon>
        <taxon>Guillardia</taxon>
    </lineage>
</organism>
<dbReference type="InterPro" id="IPR002110">
    <property type="entry name" value="Ankyrin_rpt"/>
</dbReference>
<protein>
    <submittedName>
        <fullName evidence="5">Uncharacterized protein</fullName>
    </submittedName>
</protein>
<evidence type="ECO:0000256" key="4">
    <source>
        <dbReference type="SAM" id="MobiDB-lite"/>
    </source>
</evidence>
<sequence length="441" mass="47366">MSNTGACLRPLPPMPVVAERGDINSMKALLEEGTHVDDRGTGSKTGIMLAAKNSKGDAVDFLIGAKADVNGVDPNTQQDVLQHACQGKDATIIVALINAGCKVSHADKTGRNCLDFAQEAKMKHAILTSLMSRMDLRRSPSEQEDATIALHAAASIGDIERAKELLHPREGDRTVSVTVDSVDHLGRTCLHWACFLSMSNSIDFLIGEGADPEKRASVGLDAIWGAGLWDFRLKSKAGDANVASDVTPLGPCPVDFIHRQHSGRVLAKSVIDMSLGRRQEDDFVAASCRALAAESRVAKEASRLEAEGLQPDKDIEEVARPRKEDDEQEEKQEEVTVEKSLQDLKLGGGKDPQHLLEVALRLASIFVLSDEAKELIAAGVNIKSAEPHSGMTSLHLACHFGAAEVAKMLIDAGGEKDARDVYGRTCRDVCPEGSNLIAMLD</sequence>
<keyword evidence="2 3" id="KW-0040">ANK repeat</keyword>
<proteinExistence type="predicted"/>
<feature type="region of interest" description="Disordered" evidence="4">
    <location>
        <begin position="302"/>
        <end position="340"/>
    </location>
</feature>
<evidence type="ECO:0000313" key="5">
    <source>
        <dbReference type="EMBL" id="CAE2305236.1"/>
    </source>
</evidence>
<feature type="repeat" description="ANK" evidence="3">
    <location>
        <begin position="389"/>
        <end position="421"/>
    </location>
</feature>
<name>A0A7S4KTT5_GUITH</name>
<dbReference type="SMART" id="SM00248">
    <property type="entry name" value="ANK"/>
    <property type="match status" value="5"/>
</dbReference>
<dbReference type="InterPro" id="IPR036770">
    <property type="entry name" value="Ankyrin_rpt-contain_sf"/>
</dbReference>
<accession>A0A7S4KTT5</accession>
<dbReference type="PROSITE" id="PS50088">
    <property type="entry name" value="ANK_REPEAT"/>
    <property type="match status" value="1"/>
</dbReference>
<evidence type="ECO:0000256" key="2">
    <source>
        <dbReference type="ARBA" id="ARBA00023043"/>
    </source>
</evidence>
<dbReference type="AlphaFoldDB" id="A0A7S4KTT5"/>
<feature type="compositionally biased region" description="Basic and acidic residues" evidence="4">
    <location>
        <begin position="302"/>
        <end position="325"/>
    </location>
</feature>
<dbReference type="EMBL" id="HBKN01023221">
    <property type="protein sequence ID" value="CAE2305236.1"/>
    <property type="molecule type" value="Transcribed_RNA"/>
</dbReference>
<dbReference type="Pfam" id="PF00023">
    <property type="entry name" value="Ank"/>
    <property type="match status" value="1"/>
</dbReference>